<dbReference type="RefSeq" id="WP_092563377.1">
    <property type="nucleotide sequence ID" value="NZ_FNQV01000006.1"/>
</dbReference>
<feature type="transmembrane region" description="Helical" evidence="7">
    <location>
        <begin position="425"/>
        <end position="451"/>
    </location>
</feature>
<name>A0A1H3ZDY6_9ACTO</name>
<dbReference type="PANTHER" id="PTHR43337">
    <property type="entry name" value="XANTHINE/URACIL PERMEASE C887.17-RELATED"/>
    <property type="match status" value="1"/>
</dbReference>
<dbReference type="EMBL" id="FNQV01000006">
    <property type="protein sequence ID" value="SEA21993.1"/>
    <property type="molecule type" value="Genomic_DNA"/>
</dbReference>
<sequence>MNAPVTTPQHSGFAGTLDRFFQISQRGSTISREIRGGLVTFFAMSYILVLNPIILSGMDSAGGFLGRGAEANIPAIAAGTALIAGLLSILMGVWANFPLALASGMGLNAMVAFTLVAATGLTWAEAMGLIVWEGIIILVLVLTGFREAVFRAVPAQMKTAISVGIGLFIALVGLVNAGIVRPGGTPLQLGINGSLAGWPALIFVVGLLVTIVLMVRKVRGAILIGILTATVLGIIVQAIAQLGPKSEENPTGWGLTVPALEGSPVSLPDFSTIGQFDLFGAFGKIGFLAVILLVFSLMLADFFDTMGTMVAIGGEADLLDKEGNPPRTRQILVVDSIGAAAGGMGGVSSATSYVESSAGVGEGARTGLATTVTGILFLLSMFLAPLVELVPSEAASTALVAVGFLMMTQVTEIEWHRPEIAIPSFLTIALMPFAYSITVGIGAGFVTYLIIELALGKVKKIHPLMWIVSLLFVLYFVLGPLQGLLGV</sequence>
<feature type="transmembrane region" description="Helical" evidence="7">
    <location>
        <begin position="195"/>
        <end position="215"/>
    </location>
</feature>
<dbReference type="Proteomes" id="UP000199288">
    <property type="component" value="Unassembled WGS sequence"/>
</dbReference>
<feature type="transmembrane region" description="Helical" evidence="7">
    <location>
        <begin position="278"/>
        <end position="300"/>
    </location>
</feature>
<keyword evidence="9" id="KW-1185">Reference proteome</keyword>
<proteinExistence type="inferred from homology"/>
<feature type="transmembrane region" description="Helical" evidence="7">
    <location>
        <begin position="366"/>
        <end position="387"/>
    </location>
</feature>
<evidence type="ECO:0000256" key="7">
    <source>
        <dbReference type="SAM" id="Phobius"/>
    </source>
</evidence>
<dbReference type="GO" id="GO:0012505">
    <property type="term" value="C:endomembrane system"/>
    <property type="evidence" value="ECO:0007669"/>
    <property type="project" value="UniProtKB-SubCell"/>
</dbReference>
<feature type="transmembrane region" description="Helical" evidence="7">
    <location>
        <begin position="222"/>
        <end position="240"/>
    </location>
</feature>
<feature type="transmembrane region" description="Helical" evidence="7">
    <location>
        <begin position="75"/>
        <end position="95"/>
    </location>
</feature>
<feature type="transmembrane region" description="Helical" evidence="7">
    <location>
        <begin position="463"/>
        <end position="485"/>
    </location>
</feature>
<evidence type="ECO:0000256" key="5">
    <source>
        <dbReference type="ARBA" id="ARBA00022989"/>
    </source>
</evidence>
<feature type="transmembrane region" description="Helical" evidence="7">
    <location>
        <begin position="331"/>
        <end position="354"/>
    </location>
</feature>
<evidence type="ECO:0000313" key="9">
    <source>
        <dbReference type="Proteomes" id="UP000199288"/>
    </source>
</evidence>
<comment type="subcellular location">
    <subcellularLocation>
        <location evidence="1">Endomembrane system</location>
        <topology evidence="1">Multi-pass membrane protein</topology>
    </subcellularLocation>
</comment>
<dbReference type="InterPro" id="IPR045018">
    <property type="entry name" value="Azg-like"/>
</dbReference>
<dbReference type="PANTHER" id="PTHR43337:SF1">
    <property type="entry name" value="XANTHINE_URACIL PERMEASE C887.17-RELATED"/>
    <property type="match status" value="1"/>
</dbReference>
<protein>
    <submittedName>
        <fullName evidence="8">Putative MFS transporter, AGZA family, xanthine/uracil permease</fullName>
    </submittedName>
</protein>
<feature type="transmembrane region" description="Helical" evidence="7">
    <location>
        <begin position="161"/>
        <end position="180"/>
    </location>
</feature>
<dbReference type="AlphaFoldDB" id="A0A1H3ZDY6"/>
<dbReference type="Pfam" id="PF00860">
    <property type="entry name" value="Xan_ur_permease"/>
    <property type="match status" value="1"/>
</dbReference>
<keyword evidence="5 7" id="KW-1133">Transmembrane helix</keyword>
<keyword evidence="6 7" id="KW-0472">Membrane</keyword>
<evidence type="ECO:0000313" key="8">
    <source>
        <dbReference type="EMBL" id="SEA21993.1"/>
    </source>
</evidence>
<gene>
    <name evidence="8" type="ORF">SAMN02910418_01121</name>
</gene>
<feature type="transmembrane region" description="Helical" evidence="7">
    <location>
        <begin position="107"/>
        <end position="124"/>
    </location>
</feature>
<evidence type="ECO:0000256" key="3">
    <source>
        <dbReference type="ARBA" id="ARBA00022448"/>
    </source>
</evidence>
<evidence type="ECO:0000256" key="6">
    <source>
        <dbReference type="ARBA" id="ARBA00023136"/>
    </source>
</evidence>
<reference evidence="9" key="1">
    <citation type="submission" date="2016-10" db="EMBL/GenBank/DDBJ databases">
        <authorList>
            <person name="Varghese N."/>
            <person name="Submissions S."/>
        </authorList>
    </citation>
    <scope>NUCLEOTIDE SEQUENCE [LARGE SCALE GENOMIC DNA]</scope>
    <source>
        <strain evidence="9">KPR-1</strain>
    </source>
</reference>
<evidence type="ECO:0000256" key="4">
    <source>
        <dbReference type="ARBA" id="ARBA00022692"/>
    </source>
</evidence>
<evidence type="ECO:0000256" key="2">
    <source>
        <dbReference type="ARBA" id="ARBA00005697"/>
    </source>
</evidence>
<dbReference type="GO" id="GO:0005886">
    <property type="term" value="C:plasma membrane"/>
    <property type="evidence" value="ECO:0007669"/>
    <property type="project" value="TreeGrafter"/>
</dbReference>
<dbReference type="GO" id="GO:0005345">
    <property type="term" value="F:purine nucleobase transmembrane transporter activity"/>
    <property type="evidence" value="ECO:0007669"/>
    <property type="project" value="TreeGrafter"/>
</dbReference>
<dbReference type="InterPro" id="IPR006043">
    <property type="entry name" value="NCS2"/>
</dbReference>
<feature type="transmembrane region" description="Helical" evidence="7">
    <location>
        <begin position="394"/>
        <end position="413"/>
    </location>
</feature>
<comment type="similarity">
    <text evidence="2">Belongs to the nucleobase:cation symporter-2 (NCS2) (TC 2.A.40) family. Azg-like subfamily.</text>
</comment>
<feature type="transmembrane region" description="Helical" evidence="7">
    <location>
        <begin position="36"/>
        <end position="55"/>
    </location>
</feature>
<accession>A0A1H3ZDY6</accession>
<feature type="transmembrane region" description="Helical" evidence="7">
    <location>
        <begin position="130"/>
        <end position="149"/>
    </location>
</feature>
<keyword evidence="3" id="KW-0813">Transport</keyword>
<dbReference type="OrthoDB" id="9808458at2"/>
<organism evidence="8 9">
    <name type="scientific">Bowdeniella nasicola</name>
    <dbReference type="NCBI Taxonomy" id="208480"/>
    <lineage>
        <taxon>Bacteria</taxon>
        <taxon>Bacillati</taxon>
        <taxon>Actinomycetota</taxon>
        <taxon>Actinomycetes</taxon>
        <taxon>Actinomycetales</taxon>
        <taxon>Actinomycetaceae</taxon>
        <taxon>Bowdeniella</taxon>
    </lineage>
</organism>
<keyword evidence="4 7" id="KW-0812">Transmembrane</keyword>
<evidence type="ECO:0000256" key="1">
    <source>
        <dbReference type="ARBA" id="ARBA00004127"/>
    </source>
</evidence>